<evidence type="ECO:0000313" key="3">
    <source>
        <dbReference type="Proteomes" id="UP000054524"/>
    </source>
</evidence>
<dbReference type="EMBL" id="AKIJ01000004">
    <property type="protein sequence ID" value="KFG25880.1"/>
    <property type="molecule type" value="Genomic_DNA"/>
</dbReference>
<gene>
    <name evidence="2" type="ORF">NESG_01868</name>
</gene>
<keyword evidence="1" id="KW-0472">Membrane</keyword>
<dbReference type="HOGENOM" id="CLU_744124_0_0_1"/>
<evidence type="ECO:0000256" key="1">
    <source>
        <dbReference type="SAM" id="Phobius"/>
    </source>
</evidence>
<feature type="transmembrane region" description="Helical" evidence="1">
    <location>
        <begin position="340"/>
        <end position="362"/>
    </location>
</feature>
<evidence type="ECO:0000313" key="2">
    <source>
        <dbReference type="EMBL" id="KFG25880.1"/>
    </source>
</evidence>
<keyword evidence="1" id="KW-1133">Transmembrane helix</keyword>
<keyword evidence="1" id="KW-0812">Transmembrane</keyword>
<keyword evidence="3" id="KW-1185">Reference proteome</keyword>
<dbReference type="Proteomes" id="UP000054524">
    <property type="component" value="Unassembled WGS sequence"/>
</dbReference>
<reference evidence="2 3" key="1">
    <citation type="journal article" date="2014" name="Genome Announc.">
        <title>Genome Sequence of the Microsporidian Species Nematocida sp1 Strain ERTm6 (ATCC PRA-372).</title>
        <authorList>
            <person name="Bakowski M.A."/>
            <person name="Priest M."/>
            <person name="Young S."/>
            <person name="Cuomo C.A."/>
            <person name="Troemel E.R."/>
        </authorList>
    </citation>
    <scope>NUCLEOTIDE SEQUENCE [LARGE SCALE GENOMIC DNA]</scope>
    <source>
        <strain evidence="2 3">ERTm6</strain>
    </source>
</reference>
<comment type="caution">
    <text evidence="2">The sequence shown here is derived from an EMBL/GenBank/DDBJ whole genome shotgun (WGS) entry which is preliminary data.</text>
</comment>
<dbReference type="RefSeq" id="XP_052904435.1">
    <property type="nucleotide sequence ID" value="XM_053049485.1"/>
</dbReference>
<dbReference type="AlphaFoldDB" id="A0A086J162"/>
<name>A0A086J162_NEMA1</name>
<dbReference type="GeneID" id="77676841"/>
<sequence>MEASQNEERQVIWLNLDQMAVDIKSSLKKPNKKHEMSYTGTVIAKFYNSLLGALVVNGNETETENNTVYRVEGPIKQLFGKILLRNNQEALKKVEKVLANIDTPKITKDTIKKEADQLWINWKSKVCAAIGEALENEVKELNSVINIGLPDRNTLEEEAKYIKSIENCARIISYNSGPGQTDIMKIFRQEDLRNIFPELDTKNEGKAIDAAQKKEALEALREKVSKQGFFMAILNHEILSEVLYNTLGKNYSGEHSSSRRDKVIAYMKSINTIINSSETDESIENYVNTNFVRHKHGSYISRISAAISTPFEFLSENMYGTESTTGVTGGSSKKSKYLRIAIGILFLIWINFVWIGIFKIYFKQTEIHRMRV</sequence>
<accession>A0A086J162</accession>
<protein>
    <submittedName>
        <fullName evidence="2">Uncharacterized protein</fullName>
    </submittedName>
</protein>
<proteinExistence type="predicted"/>
<organism evidence="2 3">
    <name type="scientific">Nematocida ausubeli (strain ATCC PRA-371 / ERTm2)</name>
    <name type="common">Nematode killer fungus</name>
    <dbReference type="NCBI Taxonomy" id="1913371"/>
    <lineage>
        <taxon>Eukaryota</taxon>
        <taxon>Fungi</taxon>
        <taxon>Fungi incertae sedis</taxon>
        <taxon>Microsporidia</taxon>
        <taxon>Nematocida</taxon>
    </lineage>
</organism>